<feature type="transmembrane region" description="Helical" evidence="9">
    <location>
        <begin position="211"/>
        <end position="230"/>
    </location>
</feature>
<evidence type="ECO:0000313" key="10">
    <source>
        <dbReference type="EMBL" id="QNV37805.1"/>
    </source>
</evidence>
<dbReference type="PANTHER" id="PTHR32502">
    <property type="entry name" value="N-ACETYLGALACTOSAMINE PERMEASE II COMPONENT-RELATED"/>
    <property type="match status" value="1"/>
</dbReference>
<name>A0A7H2BDQ9_9MICC</name>
<dbReference type="PROSITE" id="PS51108">
    <property type="entry name" value="PTS_EIID"/>
    <property type="match status" value="1"/>
</dbReference>
<comment type="subcellular location">
    <subcellularLocation>
        <location evidence="1">Cell membrane</location>
        <topology evidence="1">Multi-pass membrane protein</topology>
    </subcellularLocation>
</comment>
<evidence type="ECO:0000256" key="7">
    <source>
        <dbReference type="ARBA" id="ARBA00022989"/>
    </source>
</evidence>
<feature type="transmembrane region" description="Helical" evidence="9">
    <location>
        <begin position="257"/>
        <end position="275"/>
    </location>
</feature>
<dbReference type="NCBIfam" id="NF008315">
    <property type="entry name" value="PRK11103.1"/>
    <property type="match status" value="1"/>
</dbReference>
<sequence>MTTHNVSSDQVASYAASDNDAHAEANHKAPAQDLTQRDYLSTYFRSTFLLGSFNFERMQAIGFAVTMIPAIKRFYTTKEDQAAALSRHLEFFNTQPWIASPIAGVTAAMERQKAAGEDIDDAAITNVKVGLMGPMAGVGDPIFWGTARPVLAALGASLALSGSILGPLLFFFGLGILRFATRWYGFKIGYQKGVEIVSEVGGNTLRRLTQMASIVGLFVMGSLVSKWTSINVPMELSRYTDQTGKEVVTTVQSVLDSLLPGMLALLLTFLCMWLLRKKVNAIWIIFGMFIIGILGYWAGILAP</sequence>
<dbReference type="GO" id="GO:0009401">
    <property type="term" value="P:phosphoenolpyruvate-dependent sugar phosphotransferase system"/>
    <property type="evidence" value="ECO:0007669"/>
    <property type="project" value="UniProtKB-KW"/>
</dbReference>
<gene>
    <name evidence="10" type="primary">manZ</name>
    <name evidence="10" type="ORF">IDM49_00365</name>
</gene>
<keyword evidence="7 9" id="KW-1133">Transmembrane helix</keyword>
<feature type="transmembrane region" description="Helical" evidence="9">
    <location>
        <begin position="150"/>
        <end position="177"/>
    </location>
</feature>
<evidence type="ECO:0000256" key="2">
    <source>
        <dbReference type="ARBA" id="ARBA00022448"/>
    </source>
</evidence>
<protein>
    <submittedName>
        <fullName evidence="10">PTS mannose transporter subunit IID</fullName>
    </submittedName>
</protein>
<keyword evidence="3" id="KW-1003">Cell membrane</keyword>
<dbReference type="InterPro" id="IPR050303">
    <property type="entry name" value="GatZ_KbaZ_carbometab"/>
</dbReference>
<dbReference type="GO" id="GO:0005886">
    <property type="term" value="C:plasma membrane"/>
    <property type="evidence" value="ECO:0007669"/>
    <property type="project" value="UniProtKB-SubCell"/>
</dbReference>
<keyword evidence="6 9" id="KW-0812">Transmembrane</keyword>
<dbReference type="EMBL" id="CP061539">
    <property type="protein sequence ID" value="QNV37805.1"/>
    <property type="molecule type" value="Genomic_DNA"/>
</dbReference>
<keyword evidence="11" id="KW-1185">Reference proteome</keyword>
<dbReference type="KEGG" id="rter:IDM49_00365"/>
<feature type="transmembrane region" description="Helical" evidence="9">
    <location>
        <begin position="282"/>
        <end position="302"/>
    </location>
</feature>
<evidence type="ECO:0000256" key="4">
    <source>
        <dbReference type="ARBA" id="ARBA00022597"/>
    </source>
</evidence>
<dbReference type="InterPro" id="IPR004704">
    <property type="entry name" value="PTS_IID_man"/>
</dbReference>
<dbReference type="NCBIfam" id="TIGR00828">
    <property type="entry name" value="EIID-AGA"/>
    <property type="match status" value="1"/>
</dbReference>
<evidence type="ECO:0000256" key="9">
    <source>
        <dbReference type="SAM" id="Phobius"/>
    </source>
</evidence>
<dbReference type="Pfam" id="PF03613">
    <property type="entry name" value="EIID-AGA"/>
    <property type="match status" value="1"/>
</dbReference>
<keyword evidence="2" id="KW-0813">Transport</keyword>
<dbReference type="RefSeq" id="WP_190724620.1">
    <property type="nucleotide sequence ID" value="NZ_CP061539.1"/>
</dbReference>
<evidence type="ECO:0000256" key="5">
    <source>
        <dbReference type="ARBA" id="ARBA00022683"/>
    </source>
</evidence>
<evidence type="ECO:0000256" key="3">
    <source>
        <dbReference type="ARBA" id="ARBA00022475"/>
    </source>
</evidence>
<accession>A0A7H2BDQ9</accession>
<organism evidence="10 11">
    <name type="scientific">Rothia terrae</name>
    <dbReference type="NCBI Taxonomy" id="396015"/>
    <lineage>
        <taxon>Bacteria</taxon>
        <taxon>Bacillati</taxon>
        <taxon>Actinomycetota</taxon>
        <taxon>Actinomycetes</taxon>
        <taxon>Micrococcales</taxon>
        <taxon>Micrococcaceae</taxon>
        <taxon>Rothia</taxon>
    </lineage>
</organism>
<keyword evidence="8 9" id="KW-0472">Membrane</keyword>
<evidence type="ECO:0000256" key="6">
    <source>
        <dbReference type="ARBA" id="ARBA00022692"/>
    </source>
</evidence>
<dbReference type="PANTHER" id="PTHR32502:SF5">
    <property type="entry name" value="N-ACETYLGALACTOSAMINE PERMEASE IID COMPONENT-RELATED"/>
    <property type="match status" value="1"/>
</dbReference>
<dbReference type="GeneID" id="96622675"/>
<dbReference type="Proteomes" id="UP000516404">
    <property type="component" value="Chromosome"/>
</dbReference>
<keyword evidence="5" id="KW-0598">Phosphotransferase system</keyword>
<evidence type="ECO:0000256" key="8">
    <source>
        <dbReference type="ARBA" id="ARBA00023136"/>
    </source>
</evidence>
<dbReference type="AlphaFoldDB" id="A0A7H2BDQ9"/>
<reference evidence="10 11" key="1">
    <citation type="submission" date="2020-09" db="EMBL/GenBank/DDBJ databases">
        <title>Investigation of environmental microbes.</title>
        <authorList>
            <person name="Ou Y."/>
            <person name="Kang Q."/>
        </authorList>
    </citation>
    <scope>NUCLEOTIDE SEQUENCE [LARGE SCALE GENOMIC DNA]</scope>
    <source>
        <strain evidence="10 11">KJZ-14</strain>
    </source>
</reference>
<proteinExistence type="predicted"/>
<evidence type="ECO:0000256" key="1">
    <source>
        <dbReference type="ARBA" id="ARBA00004651"/>
    </source>
</evidence>
<keyword evidence="4" id="KW-0762">Sugar transport</keyword>
<evidence type="ECO:0000313" key="11">
    <source>
        <dbReference type="Proteomes" id="UP000516404"/>
    </source>
</evidence>